<dbReference type="PROSITE" id="PS51444">
    <property type="entry name" value="FH2"/>
    <property type="match status" value="1"/>
</dbReference>
<feature type="compositionally biased region" description="Polar residues" evidence="1">
    <location>
        <begin position="220"/>
        <end position="242"/>
    </location>
</feature>
<dbReference type="PANTHER" id="PTHR45920:SF4">
    <property type="entry name" value="FORMIN HOMOLOGY 2 DOMAIN CONTAINING, ISOFORM I"/>
    <property type="match status" value="1"/>
</dbReference>
<dbReference type="InterPro" id="IPR015425">
    <property type="entry name" value="FH2_Formin"/>
</dbReference>
<organism evidence="3 4">
    <name type="scientific">Rotaria magnacalcarata</name>
    <dbReference type="NCBI Taxonomy" id="392030"/>
    <lineage>
        <taxon>Eukaryota</taxon>
        <taxon>Metazoa</taxon>
        <taxon>Spiralia</taxon>
        <taxon>Gnathifera</taxon>
        <taxon>Rotifera</taxon>
        <taxon>Eurotatoria</taxon>
        <taxon>Bdelloidea</taxon>
        <taxon>Philodinida</taxon>
        <taxon>Philodinidae</taxon>
        <taxon>Rotaria</taxon>
    </lineage>
</organism>
<protein>
    <recommendedName>
        <fullName evidence="2">FH2 domain-containing protein</fullName>
    </recommendedName>
</protein>
<feature type="non-terminal residue" evidence="3">
    <location>
        <position position="1"/>
    </location>
</feature>
<dbReference type="Proteomes" id="UP000681720">
    <property type="component" value="Unassembled WGS sequence"/>
</dbReference>
<evidence type="ECO:0000259" key="2">
    <source>
        <dbReference type="PROSITE" id="PS51444"/>
    </source>
</evidence>
<dbReference type="Pfam" id="PF02181">
    <property type="entry name" value="FH2"/>
    <property type="match status" value="1"/>
</dbReference>
<evidence type="ECO:0000256" key="1">
    <source>
        <dbReference type="SAM" id="MobiDB-lite"/>
    </source>
</evidence>
<dbReference type="GO" id="GO:0005737">
    <property type="term" value="C:cytoplasm"/>
    <property type="evidence" value="ECO:0007669"/>
    <property type="project" value="TreeGrafter"/>
</dbReference>
<dbReference type="InterPro" id="IPR042201">
    <property type="entry name" value="FH2_Formin_sf"/>
</dbReference>
<feature type="region of interest" description="Disordered" evidence="1">
    <location>
        <begin position="262"/>
        <end position="310"/>
    </location>
</feature>
<dbReference type="GO" id="GO:0005856">
    <property type="term" value="C:cytoskeleton"/>
    <property type="evidence" value="ECO:0007669"/>
    <property type="project" value="TreeGrafter"/>
</dbReference>
<sequence>QLKSIGFQLDYLSKVPEVKDTIQKHSLLFHVCNIVVEKYPETSDFYSEIGEITRCSKVDFDELEQKLIKVESDCRASFDHLRAISKHETPQVKTKLSEFLTDCAERICLLKLIHRRVTNRYQKFLIWLGYSPGILKDTKITTFCKILSEFALEYRTTRDRITTQKQKKQNRGERNRTRGKLITEIIPEKSGLLKHALPNDCRTDDEAEFMYQPTIDKLNPPSNRTNNDSSHTVPAVTKQQLNPLTKQSGVSSGLAAAVHNASKQETMMPGHRPREKAAGNALKKPAVQSSSTSGVKHSSNPNETEAFDTSDELLDDLVKNATLTASRDALKQRKTARYGAQRRSLRRTLHLGLNEEERAEVLGAGTK</sequence>
<dbReference type="Gene3D" id="1.20.58.2220">
    <property type="entry name" value="Formin, FH2 domain"/>
    <property type="match status" value="1"/>
</dbReference>
<gene>
    <name evidence="3" type="ORF">GIL414_LOCUS15592</name>
</gene>
<dbReference type="AlphaFoldDB" id="A0A8S2PV99"/>
<evidence type="ECO:0000313" key="4">
    <source>
        <dbReference type="Proteomes" id="UP000681720"/>
    </source>
</evidence>
<dbReference type="SUPFAM" id="SSF101447">
    <property type="entry name" value="Formin homology 2 domain (FH2 domain)"/>
    <property type="match status" value="1"/>
</dbReference>
<name>A0A8S2PV99_9BILA</name>
<accession>A0A8S2PV99</accession>
<comment type="caution">
    <text evidence="3">The sequence shown here is derived from an EMBL/GenBank/DDBJ whole genome shotgun (WGS) entry which is preliminary data.</text>
</comment>
<evidence type="ECO:0000313" key="3">
    <source>
        <dbReference type="EMBL" id="CAF4072502.1"/>
    </source>
</evidence>
<dbReference type="PANTHER" id="PTHR45920">
    <property type="entry name" value="FORMIN HOMOLOGY 2 DOMAIN CONTAINING, ISOFORM I"/>
    <property type="match status" value="1"/>
</dbReference>
<reference evidence="3" key="1">
    <citation type="submission" date="2021-02" db="EMBL/GenBank/DDBJ databases">
        <authorList>
            <person name="Nowell W R."/>
        </authorList>
    </citation>
    <scope>NUCLEOTIDE SEQUENCE</scope>
</reference>
<dbReference type="GO" id="GO:0030866">
    <property type="term" value="P:cortical actin cytoskeleton organization"/>
    <property type="evidence" value="ECO:0007669"/>
    <property type="project" value="TreeGrafter"/>
</dbReference>
<proteinExistence type="predicted"/>
<dbReference type="EMBL" id="CAJOBJ010006900">
    <property type="protein sequence ID" value="CAF4072502.1"/>
    <property type="molecule type" value="Genomic_DNA"/>
</dbReference>
<feature type="compositionally biased region" description="Polar residues" evidence="1">
    <location>
        <begin position="287"/>
        <end position="303"/>
    </location>
</feature>
<dbReference type="GO" id="GO:0051015">
    <property type="term" value="F:actin filament binding"/>
    <property type="evidence" value="ECO:0007669"/>
    <property type="project" value="TreeGrafter"/>
</dbReference>
<feature type="region of interest" description="Disordered" evidence="1">
    <location>
        <begin position="213"/>
        <end position="242"/>
    </location>
</feature>
<feature type="domain" description="FH2" evidence="2">
    <location>
        <begin position="1"/>
        <end position="180"/>
    </location>
</feature>